<dbReference type="InterPro" id="IPR052746">
    <property type="entry name" value="MlaB_ABC_Transporter"/>
</dbReference>
<dbReference type="SUPFAM" id="SSF52091">
    <property type="entry name" value="SpoIIaa-like"/>
    <property type="match status" value="1"/>
</dbReference>
<dbReference type="Proteomes" id="UP001409585">
    <property type="component" value="Unassembled WGS sequence"/>
</dbReference>
<accession>A0AAV3U9Y9</accession>
<dbReference type="CDD" id="cd07043">
    <property type="entry name" value="STAS_anti-anti-sigma_factors"/>
    <property type="match status" value="1"/>
</dbReference>
<dbReference type="InterPro" id="IPR058548">
    <property type="entry name" value="MlaB-like_STAS"/>
</dbReference>
<dbReference type="InterPro" id="IPR002645">
    <property type="entry name" value="STAS_dom"/>
</dbReference>
<reference evidence="3" key="1">
    <citation type="journal article" date="2019" name="Int. J. Syst. Evol. Microbiol.">
        <title>The Global Catalogue of Microorganisms (GCM) 10K type strain sequencing project: providing services to taxonomists for standard genome sequencing and annotation.</title>
        <authorList>
            <consortium name="The Broad Institute Genomics Platform"/>
            <consortium name="The Broad Institute Genome Sequencing Center for Infectious Disease"/>
            <person name="Wu L."/>
            <person name="Ma J."/>
        </authorList>
    </citation>
    <scope>NUCLEOTIDE SEQUENCE [LARGE SCALE GENOMIC DNA]</scope>
    <source>
        <strain evidence="3">JCM 19134</strain>
    </source>
</reference>
<gene>
    <name evidence="2" type="ORF">GCM10025791_46140</name>
</gene>
<sequence length="92" mass="9987">MIALQMPSELTIYTAQSVLDQVLAEEDSRALQLDLSATQEIDGAGVQLLLAIQAHAKQRQWSVSLTNACASVSAVLALFQMADLMTEPRIDE</sequence>
<comment type="caution">
    <text evidence="2">The sequence shown here is derived from an EMBL/GenBank/DDBJ whole genome shotgun (WGS) entry which is preliminary data.</text>
</comment>
<organism evidence="2 3">
    <name type="scientific">Halioxenophilus aromaticivorans</name>
    <dbReference type="NCBI Taxonomy" id="1306992"/>
    <lineage>
        <taxon>Bacteria</taxon>
        <taxon>Pseudomonadati</taxon>
        <taxon>Pseudomonadota</taxon>
        <taxon>Gammaproteobacteria</taxon>
        <taxon>Alteromonadales</taxon>
        <taxon>Alteromonadaceae</taxon>
        <taxon>Halioxenophilus</taxon>
    </lineage>
</organism>
<dbReference type="PROSITE" id="PS50801">
    <property type="entry name" value="STAS"/>
    <property type="match status" value="1"/>
</dbReference>
<dbReference type="AlphaFoldDB" id="A0AAV3U9Y9"/>
<feature type="domain" description="STAS" evidence="1">
    <location>
        <begin position="1"/>
        <end position="92"/>
    </location>
</feature>
<dbReference type="InterPro" id="IPR036513">
    <property type="entry name" value="STAS_dom_sf"/>
</dbReference>
<evidence type="ECO:0000259" key="1">
    <source>
        <dbReference type="PROSITE" id="PS50801"/>
    </source>
</evidence>
<dbReference type="EMBL" id="BAABLX010000078">
    <property type="protein sequence ID" value="GAA4959758.1"/>
    <property type="molecule type" value="Genomic_DNA"/>
</dbReference>
<protein>
    <recommendedName>
        <fullName evidence="1">STAS domain-containing protein</fullName>
    </recommendedName>
</protein>
<proteinExistence type="predicted"/>
<name>A0AAV3U9Y9_9ALTE</name>
<dbReference type="Pfam" id="PF13466">
    <property type="entry name" value="STAS_2"/>
    <property type="match status" value="1"/>
</dbReference>
<keyword evidence="3" id="KW-1185">Reference proteome</keyword>
<dbReference type="RefSeq" id="WP_345427744.1">
    <property type="nucleotide sequence ID" value="NZ_AP031496.1"/>
</dbReference>
<dbReference type="PANTHER" id="PTHR35849:SF2">
    <property type="entry name" value="BLR2341 PROTEIN"/>
    <property type="match status" value="1"/>
</dbReference>
<dbReference type="Gene3D" id="3.30.750.24">
    <property type="entry name" value="STAS domain"/>
    <property type="match status" value="1"/>
</dbReference>
<evidence type="ECO:0000313" key="3">
    <source>
        <dbReference type="Proteomes" id="UP001409585"/>
    </source>
</evidence>
<evidence type="ECO:0000313" key="2">
    <source>
        <dbReference type="EMBL" id="GAA4959758.1"/>
    </source>
</evidence>
<dbReference type="PANTHER" id="PTHR35849">
    <property type="entry name" value="BLR2341 PROTEIN"/>
    <property type="match status" value="1"/>
</dbReference>